<protein>
    <submittedName>
        <fullName evidence="2">Uncharacterized protein</fullName>
    </submittedName>
</protein>
<proteinExistence type="predicted"/>
<dbReference type="Proteomes" id="UP000887580">
    <property type="component" value="Unplaced"/>
</dbReference>
<dbReference type="WBParaSite" id="PS1159_v2.g6259.t1">
    <property type="protein sequence ID" value="PS1159_v2.g6259.t1"/>
    <property type="gene ID" value="PS1159_v2.g6259"/>
</dbReference>
<reference evidence="2" key="1">
    <citation type="submission" date="2022-11" db="UniProtKB">
        <authorList>
            <consortium name="WormBaseParasite"/>
        </authorList>
    </citation>
    <scope>IDENTIFICATION</scope>
</reference>
<name>A0AC35GKA9_9BILA</name>
<organism evidence="1 2">
    <name type="scientific">Panagrolaimus sp. PS1159</name>
    <dbReference type="NCBI Taxonomy" id="55785"/>
    <lineage>
        <taxon>Eukaryota</taxon>
        <taxon>Metazoa</taxon>
        <taxon>Ecdysozoa</taxon>
        <taxon>Nematoda</taxon>
        <taxon>Chromadorea</taxon>
        <taxon>Rhabditida</taxon>
        <taxon>Tylenchina</taxon>
        <taxon>Panagrolaimomorpha</taxon>
        <taxon>Panagrolaimoidea</taxon>
        <taxon>Panagrolaimidae</taxon>
        <taxon>Panagrolaimus</taxon>
    </lineage>
</organism>
<accession>A0AC35GKA9</accession>
<sequence>MSQFSSFNNQAEKEEDTKRPYKKDSSIKVNNNSTLSLHIATHENSNKAVSNQLCGNNCENYKMGSSRSFKKQKNIYFTDDSVIYNPFEFPRQQNDKVSKSEVSQFKASQRLQNTNESPGFGTWSSTKSTVKGMISDSIKYAAEYIAYFFYTDPFISSEEIERFTLFLANHILKIIFDNDCCRKRYNQHTSVNPRRECCQRSDEFVMELNIDGRVTSFIVDIAQSVMNLTPPEIAEYLPDNTNVVISACYAFYTTNLGKCVFIYKSSDCMLEGNKFPLKRNPVIRFNKVTQNFDYSRKWIHNNNGFSKTYSSYDFIPRIRVVTNNENQYLHHSASDQTLIRHQKHGNGRKKSTHHSVTCPPKSAPPYISGSSTFEEQIPDVVKKQEPHEIRQTFFHLVKSSLVKK</sequence>
<evidence type="ECO:0000313" key="2">
    <source>
        <dbReference type="WBParaSite" id="PS1159_v2.g6259.t1"/>
    </source>
</evidence>
<evidence type="ECO:0000313" key="1">
    <source>
        <dbReference type="Proteomes" id="UP000887580"/>
    </source>
</evidence>